<dbReference type="RefSeq" id="WP_359695920.1">
    <property type="nucleotide sequence ID" value="NZ_JBEYXT010000062.1"/>
</dbReference>
<evidence type="ECO:0000256" key="1">
    <source>
        <dbReference type="SAM" id="MobiDB-lite"/>
    </source>
</evidence>
<reference evidence="2 3" key="1">
    <citation type="submission" date="2024-06" db="EMBL/GenBank/DDBJ databases">
        <title>The Natural Products Discovery Center: Release of the First 8490 Sequenced Strains for Exploring Actinobacteria Biosynthetic Diversity.</title>
        <authorList>
            <person name="Kalkreuter E."/>
            <person name="Kautsar S.A."/>
            <person name="Yang D."/>
            <person name="Bader C.D."/>
            <person name="Teijaro C.N."/>
            <person name="Fluegel L."/>
            <person name="Davis C.M."/>
            <person name="Simpson J.R."/>
            <person name="Lauterbach L."/>
            <person name="Steele A.D."/>
            <person name="Gui C."/>
            <person name="Meng S."/>
            <person name="Li G."/>
            <person name="Viehrig K."/>
            <person name="Ye F."/>
            <person name="Su P."/>
            <person name="Kiefer A.F."/>
            <person name="Nichols A."/>
            <person name="Cepeda A.J."/>
            <person name="Yan W."/>
            <person name="Fan B."/>
            <person name="Jiang Y."/>
            <person name="Adhikari A."/>
            <person name="Zheng C.-J."/>
            <person name="Schuster L."/>
            <person name="Cowan T.M."/>
            <person name="Smanski M.J."/>
            <person name="Chevrette M.G."/>
            <person name="De Carvalho L.P.S."/>
            <person name="Shen B."/>
        </authorList>
    </citation>
    <scope>NUCLEOTIDE SEQUENCE [LARGE SCALE GENOMIC DNA]</scope>
    <source>
        <strain evidence="2 3">NPDC046851</strain>
    </source>
</reference>
<organism evidence="2 3">
    <name type="scientific">Streptomyces neyagawaensis</name>
    <dbReference type="NCBI Taxonomy" id="42238"/>
    <lineage>
        <taxon>Bacteria</taxon>
        <taxon>Bacillati</taxon>
        <taxon>Actinomycetota</taxon>
        <taxon>Actinomycetes</taxon>
        <taxon>Kitasatosporales</taxon>
        <taxon>Streptomycetaceae</taxon>
        <taxon>Streptomyces</taxon>
    </lineage>
</organism>
<name>A0ABV3AZ97_9ACTN</name>
<protein>
    <submittedName>
        <fullName evidence="2">Uncharacterized protein</fullName>
    </submittedName>
</protein>
<gene>
    <name evidence="2" type="ORF">ABZ931_16055</name>
</gene>
<dbReference type="Proteomes" id="UP001551189">
    <property type="component" value="Unassembled WGS sequence"/>
</dbReference>
<evidence type="ECO:0000313" key="3">
    <source>
        <dbReference type="Proteomes" id="UP001551189"/>
    </source>
</evidence>
<dbReference type="EMBL" id="JBEYXT010000062">
    <property type="protein sequence ID" value="MEU6802510.1"/>
    <property type="molecule type" value="Genomic_DNA"/>
</dbReference>
<feature type="region of interest" description="Disordered" evidence="1">
    <location>
        <begin position="1"/>
        <end position="68"/>
    </location>
</feature>
<evidence type="ECO:0000313" key="2">
    <source>
        <dbReference type="EMBL" id="MEU6802510.1"/>
    </source>
</evidence>
<feature type="compositionally biased region" description="Basic residues" evidence="1">
    <location>
        <begin position="59"/>
        <end position="68"/>
    </location>
</feature>
<keyword evidence="3" id="KW-1185">Reference proteome</keyword>
<sequence>MSPRQTFPESPVTLPDPTRPPRPTPGCDVCAALDQQRAEAEEEGNTRRATTLEMEMRQHHAMRPPKRR</sequence>
<accession>A0ABV3AZ97</accession>
<proteinExistence type="predicted"/>
<comment type="caution">
    <text evidence="2">The sequence shown here is derived from an EMBL/GenBank/DDBJ whole genome shotgun (WGS) entry which is preliminary data.</text>
</comment>